<dbReference type="SUPFAM" id="SSF55961">
    <property type="entry name" value="Bet v1-like"/>
    <property type="match status" value="1"/>
</dbReference>
<evidence type="ECO:0000313" key="1">
    <source>
        <dbReference type="EMBL" id="BBX84069.1"/>
    </source>
</evidence>
<dbReference type="Gene3D" id="3.30.530.20">
    <property type="match status" value="1"/>
</dbReference>
<reference evidence="1 2" key="1">
    <citation type="journal article" date="2019" name="Emerg. Microbes Infect.">
        <title>Comprehensive subspecies identification of 175 nontuberculous mycobacteria species based on 7547 genomic profiles.</title>
        <authorList>
            <person name="Matsumoto Y."/>
            <person name="Kinjo T."/>
            <person name="Motooka D."/>
            <person name="Nabeya D."/>
            <person name="Jung N."/>
            <person name="Uechi K."/>
            <person name="Horii T."/>
            <person name="Iida T."/>
            <person name="Fujita J."/>
            <person name="Nakamura S."/>
        </authorList>
    </citation>
    <scope>NUCLEOTIDE SEQUENCE [LARGE SCALE GENOMIC DNA]</scope>
    <source>
        <strain evidence="1 2">JCM 15296</strain>
    </source>
</reference>
<accession>A0ABN5YUA6</accession>
<dbReference type="InterPro" id="IPR023393">
    <property type="entry name" value="START-like_dom_sf"/>
</dbReference>
<dbReference type="InterPro" id="IPR019587">
    <property type="entry name" value="Polyketide_cyclase/dehydratase"/>
</dbReference>
<dbReference type="EMBL" id="AP022577">
    <property type="protein sequence ID" value="BBX84069.1"/>
    <property type="molecule type" value="Genomic_DNA"/>
</dbReference>
<proteinExistence type="predicted"/>
<keyword evidence="2" id="KW-1185">Reference proteome</keyword>
<dbReference type="RefSeq" id="WP_138231982.1">
    <property type="nucleotide sequence ID" value="NZ_AP022577.1"/>
</dbReference>
<name>A0ABN5YUA6_9MYCO</name>
<organism evidence="1 2">
    <name type="scientific">Mycolicibacterium aubagnense</name>
    <dbReference type="NCBI Taxonomy" id="319707"/>
    <lineage>
        <taxon>Bacteria</taxon>
        <taxon>Bacillati</taxon>
        <taxon>Actinomycetota</taxon>
        <taxon>Actinomycetes</taxon>
        <taxon>Mycobacteriales</taxon>
        <taxon>Mycobacteriaceae</taxon>
        <taxon>Mycolicibacterium</taxon>
    </lineage>
</organism>
<gene>
    <name evidence="1" type="ORF">MAUB_19420</name>
</gene>
<evidence type="ECO:0008006" key="3">
    <source>
        <dbReference type="Google" id="ProtNLM"/>
    </source>
</evidence>
<evidence type="ECO:0000313" key="2">
    <source>
        <dbReference type="Proteomes" id="UP000465609"/>
    </source>
</evidence>
<dbReference type="Proteomes" id="UP000465609">
    <property type="component" value="Chromosome"/>
</dbReference>
<sequence length="120" mass="13210">MYDLSPASGTESQSVQIDSPAEAVWDLLTTIADIGGWYDDWDTVELDESDQRCLGPGVGFRLVRDRRGRIETARCVVAVFDPPHRLGWIEDGPLGRTVFVDFHLEADPTGGTVLTLGKSF</sequence>
<protein>
    <recommendedName>
        <fullName evidence="3">SRPBCC domain-containing protein</fullName>
    </recommendedName>
</protein>
<dbReference type="Pfam" id="PF10604">
    <property type="entry name" value="Polyketide_cyc2"/>
    <property type="match status" value="1"/>
</dbReference>